<comment type="caution">
    <text evidence="1">The sequence shown here is derived from an EMBL/GenBank/DDBJ whole genome shotgun (WGS) entry which is preliminary data.</text>
</comment>
<dbReference type="Proteomes" id="UP001054945">
    <property type="component" value="Unassembled WGS sequence"/>
</dbReference>
<sequence length="148" mass="16849">MAECGVIQVLWVREPENVTTAFISAFHKSCTHGLQIVEVFLPANPIPCCCNISHENRFRMHSGGTDSININQFASGRKRRACARVEKERKKGARRMKSTRNKITLEPFLGVESLFYPRSLSFFFLSSPEFSGSGHSEYRTSSFRQLEK</sequence>
<protein>
    <submittedName>
        <fullName evidence="1">Uncharacterized protein</fullName>
    </submittedName>
</protein>
<keyword evidence="2" id="KW-1185">Reference proteome</keyword>
<name>A0AAV4MVF7_CAEEX</name>
<dbReference type="EMBL" id="BPLR01002666">
    <property type="protein sequence ID" value="GIX76492.1"/>
    <property type="molecule type" value="Genomic_DNA"/>
</dbReference>
<dbReference type="AlphaFoldDB" id="A0AAV4MVF7"/>
<organism evidence="1 2">
    <name type="scientific">Caerostris extrusa</name>
    <name type="common">Bark spider</name>
    <name type="synonym">Caerostris bankana</name>
    <dbReference type="NCBI Taxonomy" id="172846"/>
    <lineage>
        <taxon>Eukaryota</taxon>
        <taxon>Metazoa</taxon>
        <taxon>Ecdysozoa</taxon>
        <taxon>Arthropoda</taxon>
        <taxon>Chelicerata</taxon>
        <taxon>Arachnida</taxon>
        <taxon>Araneae</taxon>
        <taxon>Araneomorphae</taxon>
        <taxon>Entelegynae</taxon>
        <taxon>Araneoidea</taxon>
        <taxon>Araneidae</taxon>
        <taxon>Caerostris</taxon>
    </lineage>
</organism>
<evidence type="ECO:0000313" key="2">
    <source>
        <dbReference type="Proteomes" id="UP001054945"/>
    </source>
</evidence>
<accession>A0AAV4MVF7</accession>
<proteinExistence type="predicted"/>
<evidence type="ECO:0000313" key="1">
    <source>
        <dbReference type="EMBL" id="GIX76492.1"/>
    </source>
</evidence>
<gene>
    <name evidence="1" type="ORF">CEXT_42621</name>
</gene>
<reference evidence="1 2" key="1">
    <citation type="submission" date="2021-06" db="EMBL/GenBank/DDBJ databases">
        <title>Caerostris extrusa draft genome.</title>
        <authorList>
            <person name="Kono N."/>
            <person name="Arakawa K."/>
        </authorList>
    </citation>
    <scope>NUCLEOTIDE SEQUENCE [LARGE SCALE GENOMIC DNA]</scope>
</reference>